<dbReference type="GO" id="GO:0098552">
    <property type="term" value="C:side of membrane"/>
    <property type="evidence" value="ECO:0007669"/>
    <property type="project" value="UniProtKB-KW"/>
</dbReference>
<comment type="caution">
    <text evidence="11">The sequence shown here is derived from an EMBL/GenBank/DDBJ whole genome shotgun (WGS) entry which is preliminary data.</text>
</comment>
<dbReference type="Pfam" id="PF14368">
    <property type="entry name" value="LTP_2"/>
    <property type="match status" value="1"/>
</dbReference>
<dbReference type="Proteomes" id="UP000829196">
    <property type="component" value="Unassembled WGS sequence"/>
</dbReference>
<evidence type="ECO:0000256" key="8">
    <source>
        <dbReference type="SAM" id="Phobius"/>
    </source>
</evidence>
<keyword evidence="8" id="KW-1133">Transmembrane helix</keyword>
<evidence type="ECO:0000256" key="5">
    <source>
        <dbReference type="ARBA" id="ARBA00023157"/>
    </source>
</evidence>
<dbReference type="PRINTS" id="PR00382">
    <property type="entry name" value="LIPIDTRNSFER"/>
</dbReference>
<feature type="transmembrane region" description="Helical" evidence="8">
    <location>
        <begin position="163"/>
        <end position="184"/>
    </location>
</feature>
<evidence type="ECO:0000256" key="6">
    <source>
        <dbReference type="ARBA" id="ARBA00023180"/>
    </source>
</evidence>
<dbReference type="AlphaFoldDB" id="A0A8T3APL9"/>
<evidence type="ECO:0000256" key="7">
    <source>
        <dbReference type="ARBA" id="ARBA00023288"/>
    </source>
</evidence>
<evidence type="ECO:0000313" key="11">
    <source>
        <dbReference type="EMBL" id="KAI0498596.1"/>
    </source>
</evidence>
<sequence>METSGTLIIFSHVLFILLLGVAWAETERSVAAPSPSSSLPPADCMSELLSLSGCLPYVQAGSTVAKPDASCCSPLKKVVKEKPACLCQAFGSSSTFGISLNITKALSLPSACSLKTPSVSKCKLPVAGAPLGAPVHAPTTSPEITPAGLSQAPSPSLASSAAIFLPTPFSFLFLSILLLSVCSFHSL</sequence>
<protein>
    <recommendedName>
        <fullName evidence="10">Bifunctional inhibitor/plant lipid transfer protein/seed storage helical domain-containing protein</fullName>
    </recommendedName>
</protein>
<dbReference type="PANTHER" id="PTHR33044">
    <property type="entry name" value="BIFUNCTIONAL INHIBITOR/LIPID-TRANSFER PROTEIN/SEED STORAGE 2S ALBUMIN SUPERFAMILY PROTEIN-RELATED"/>
    <property type="match status" value="1"/>
</dbReference>
<dbReference type="InterPro" id="IPR043325">
    <property type="entry name" value="LTSS"/>
</dbReference>
<keyword evidence="5" id="KW-1015">Disulfide bond</keyword>
<feature type="chain" id="PRO_5035865169" description="Bifunctional inhibitor/plant lipid transfer protein/seed storage helical domain-containing protein" evidence="9">
    <location>
        <begin position="25"/>
        <end position="187"/>
    </location>
</feature>
<keyword evidence="8" id="KW-0812">Transmembrane</keyword>
<evidence type="ECO:0000256" key="1">
    <source>
        <dbReference type="ARBA" id="ARBA00004609"/>
    </source>
</evidence>
<dbReference type="GO" id="GO:0006869">
    <property type="term" value="P:lipid transport"/>
    <property type="evidence" value="ECO:0007669"/>
    <property type="project" value="InterPro"/>
</dbReference>
<evidence type="ECO:0000256" key="4">
    <source>
        <dbReference type="ARBA" id="ARBA00022729"/>
    </source>
</evidence>
<dbReference type="InterPro" id="IPR016140">
    <property type="entry name" value="Bifunc_inhib/LTP/seed_store"/>
</dbReference>
<evidence type="ECO:0000256" key="9">
    <source>
        <dbReference type="SAM" id="SignalP"/>
    </source>
</evidence>
<dbReference type="EMBL" id="JAGYWB010000014">
    <property type="protein sequence ID" value="KAI0498596.1"/>
    <property type="molecule type" value="Genomic_DNA"/>
</dbReference>
<gene>
    <name evidence="11" type="ORF">KFK09_019486</name>
</gene>
<dbReference type="InterPro" id="IPR036312">
    <property type="entry name" value="Bifun_inhib/LTP/seed_sf"/>
</dbReference>
<dbReference type="SUPFAM" id="SSF47699">
    <property type="entry name" value="Bifunctional inhibitor/lipid-transfer protein/seed storage 2S albumin"/>
    <property type="match status" value="1"/>
</dbReference>
<feature type="domain" description="Bifunctional inhibitor/plant lipid transfer protein/seed storage helical" evidence="10">
    <location>
        <begin position="44"/>
        <end position="122"/>
    </location>
</feature>
<evidence type="ECO:0000313" key="12">
    <source>
        <dbReference type="Proteomes" id="UP000829196"/>
    </source>
</evidence>
<reference evidence="11" key="1">
    <citation type="journal article" date="2022" name="Front. Genet.">
        <title>Chromosome-Scale Assembly of the Dendrobium nobile Genome Provides Insights Into the Molecular Mechanism of the Biosynthesis of the Medicinal Active Ingredient of Dendrobium.</title>
        <authorList>
            <person name="Xu Q."/>
            <person name="Niu S.-C."/>
            <person name="Li K.-L."/>
            <person name="Zheng P.-J."/>
            <person name="Zhang X.-J."/>
            <person name="Jia Y."/>
            <person name="Liu Y."/>
            <person name="Niu Y.-X."/>
            <person name="Yu L.-H."/>
            <person name="Chen D.-F."/>
            <person name="Zhang G.-Q."/>
        </authorList>
    </citation>
    <scope>NUCLEOTIDE SEQUENCE</scope>
    <source>
        <tissue evidence="11">Leaf</tissue>
    </source>
</reference>
<comment type="subcellular location">
    <subcellularLocation>
        <location evidence="1">Cell membrane</location>
        <topology evidence="1">Lipid-anchor</topology>
        <topology evidence="1">GPI-anchor</topology>
    </subcellularLocation>
</comment>
<evidence type="ECO:0000259" key="10">
    <source>
        <dbReference type="SMART" id="SM00499"/>
    </source>
</evidence>
<dbReference type="SMART" id="SM00499">
    <property type="entry name" value="AAI"/>
    <property type="match status" value="1"/>
</dbReference>
<dbReference type="GO" id="GO:0005886">
    <property type="term" value="C:plasma membrane"/>
    <property type="evidence" value="ECO:0007669"/>
    <property type="project" value="UniProtKB-SubCell"/>
</dbReference>
<dbReference type="OrthoDB" id="659547at2759"/>
<keyword evidence="8" id="KW-0472">Membrane</keyword>
<dbReference type="Gene3D" id="1.10.110.10">
    <property type="entry name" value="Plant lipid-transfer and hydrophobic proteins"/>
    <property type="match status" value="1"/>
</dbReference>
<organism evidence="11 12">
    <name type="scientific">Dendrobium nobile</name>
    <name type="common">Orchid</name>
    <dbReference type="NCBI Taxonomy" id="94219"/>
    <lineage>
        <taxon>Eukaryota</taxon>
        <taxon>Viridiplantae</taxon>
        <taxon>Streptophyta</taxon>
        <taxon>Embryophyta</taxon>
        <taxon>Tracheophyta</taxon>
        <taxon>Spermatophyta</taxon>
        <taxon>Magnoliopsida</taxon>
        <taxon>Liliopsida</taxon>
        <taxon>Asparagales</taxon>
        <taxon>Orchidaceae</taxon>
        <taxon>Epidendroideae</taxon>
        <taxon>Malaxideae</taxon>
        <taxon>Dendrobiinae</taxon>
        <taxon>Dendrobium</taxon>
    </lineage>
</organism>
<dbReference type="GO" id="GO:0008289">
    <property type="term" value="F:lipid binding"/>
    <property type="evidence" value="ECO:0007669"/>
    <property type="project" value="InterPro"/>
</dbReference>
<dbReference type="InterPro" id="IPR000528">
    <property type="entry name" value="Plant_nsLTP"/>
</dbReference>
<name>A0A8T3APL9_DENNO</name>
<evidence type="ECO:0000256" key="2">
    <source>
        <dbReference type="ARBA" id="ARBA00009748"/>
    </source>
</evidence>
<feature type="signal peptide" evidence="9">
    <location>
        <begin position="1"/>
        <end position="24"/>
    </location>
</feature>
<dbReference type="FunFam" id="1.10.110.10:FF:000001">
    <property type="entry name" value="Bifunctional inhibitor/lipid-transfer protein/seed storage 2S albumin superfamily protein"/>
    <property type="match status" value="1"/>
</dbReference>
<keyword evidence="4 9" id="KW-0732">Signal</keyword>
<keyword evidence="7" id="KW-0449">Lipoprotein</keyword>
<proteinExistence type="inferred from homology"/>
<keyword evidence="12" id="KW-1185">Reference proteome</keyword>
<keyword evidence="6" id="KW-0325">Glycoprotein</keyword>
<evidence type="ECO:0000256" key="3">
    <source>
        <dbReference type="ARBA" id="ARBA00022622"/>
    </source>
</evidence>
<dbReference type="CDD" id="cd00010">
    <property type="entry name" value="AAI_LTSS"/>
    <property type="match status" value="1"/>
</dbReference>
<accession>A0A8T3APL9</accession>
<keyword evidence="3" id="KW-0336">GPI-anchor</keyword>
<comment type="similarity">
    <text evidence="2">Belongs to the plant LTP family.</text>
</comment>